<reference evidence="3" key="1">
    <citation type="submission" date="2017-11" db="EMBL/GenBank/DDBJ databases">
        <authorList>
            <person name="Zhu W."/>
        </authorList>
    </citation>
    <scope>NUCLEOTIDE SEQUENCE [LARGE SCALE GENOMIC DNA]</scope>
    <source>
        <strain evidence="3">160</strain>
    </source>
</reference>
<evidence type="ECO:0000259" key="1">
    <source>
        <dbReference type="SMART" id="SM00849"/>
    </source>
</evidence>
<feature type="domain" description="Metallo-beta-lactamase" evidence="1">
    <location>
        <begin position="29"/>
        <end position="220"/>
    </location>
</feature>
<keyword evidence="2" id="KW-0378">Hydrolase</keyword>
<protein>
    <submittedName>
        <fullName evidence="2">MBL fold metallo-hydrolase</fullName>
    </submittedName>
</protein>
<dbReference type="AlphaFoldDB" id="A0A345PEW6"/>
<gene>
    <name evidence="2" type="ORF">CUC15_06265</name>
</gene>
<dbReference type="Pfam" id="PF00753">
    <property type="entry name" value="Lactamase_B"/>
    <property type="match status" value="1"/>
</dbReference>
<dbReference type="SUPFAM" id="SSF56281">
    <property type="entry name" value="Metallo-hydrolase/oxidoreductase"/>
    <property type="match status" value="1"/>
</dbReference>
<dbReference type="RefSeq" id="WP_114915841.1">
    <property type="nucleotide sequence ID" value="NZ_CP024848.1"/>
</dbReference>
<dbReference type="PANTHER" id="PTHR42951">
    <property type="entry name" value="METALLO-BETA-LACTAMASE DOMAIN-CONTAINING"/>
    <property type="match status" value="1"/>
</dbReference>
<dbReference type="GO" id="GO:0016787">
    <property type="term" value="F:hydrolase activity"/>
    <property type="evidence" value="ECO:0007669"/>
    <property type="project" value="UniProtKB-KW"/>
</dbReference>
<dbReference type="InterPro" id="IPR050855">
    <property type="entry name" value="NDM-1-like"/>
</dbReference>
<organism evidence="2 3">
    <name type="scientific">Oceanobacillus zhaokaii</name>
    <dbReference type="NCBI Taxonomy" id="2052660"/>
    <lineage>
        <taxon>Bacteria</taxon>
        <taxon>Bacillati</taxon>
        <taxon>Bacillota</taxon>
        <taxon>Bacilli</taxon>
        <taxon>Bacillales</taxon>
        <taxon>Bacillaceae</taxon>
        <taxon>Oceanobacillus</taxon>
    </lineage>
</organism>
<dbReference type="PANTHER" id="PTHR42951:SF4">
    <property type="entry name" value="ACYL-COENZYME A THIOESTERASE MBLAC2"/>
    <property type="match status" value="1"/>
</dbReference>
<keyword evidence="3" id="KW-1185">Reference proteome</keyword>
<name>A0A345PEW6_9BACI</name>
<accession>A0A345PEW6</accession>
<sequence>MTIISDSWFTVTELDETTFAISEYGHWEKVHSFLLIGTNKAALIDTGLGIDNIKRITDQLTDLPIIVLTTHVHTDHIGSHGEFTEIYVHEAESDWLINGIEGLSLEQIRINIGRDITKATPASFNSDTFTPFQGEPTGLLVDGDKIDIGNRLLEIIHTPGHSPGHCCIYEKGRRYLFTGDLLYLETPIYAFYPTTDPEELVNSLERIAKIENVKTVYGSHNQLGIDASILDEVLGAVKELRDRNVVRHGSGLHSFRRFSVQF</sequence>
<dbReference type="OrthoDB" id="9802248at2"/>
<evidence type="ECO:0000313" key="2">
    <source>
        <dbReference type="EMBL" id="AXI08546.1"/>
    </source>
</evidence>
<dbReference type="InterPro" id="IPR001279">
    <property type="entry name" value="Metallo-B-lactamas"/>
</dbReference>
<dbReference type="Gene3D" id="3.60.15.10">
    <property type="entry name" value="Ribonuclease Z/Hydroxyacylglutathione hydrolase-like"/>
    <property type="match status" value="1"/>
</dbReference>
<proteinExistence type="predicted"/>
<dbReference type="SMART" id="SM00849">
    <property type="entry name" value="Lactamase_B"/>
    <property type="match status" value="1"/>
</dbReference>
<evidence type="ECO:0000313" key="3">
    <source>
        <dbReference type="Proteomes" id="UP000253908"/>
    </source>
</evidence>
<dbReference type="EMBL" id="CP024848">
    <property type="protein sequence ID" value="AXI08546.1"/>
    <property type="molecule type" value="Genomic_DNA"/>
</dbReference>
<dbReference type="InterPro" id="IPR036866">
    <property type="entry name" value="RibonucZ/Hydroxyglut_hydro"/>
</dbReference>
<dbReference type="Proteomes" id="UP000253908">
    <property type="component" value="Chromosome"/>
</dbReference>
<dbReference type="KEGG" id="ocn:CUC15_06265"/>